<dbReference type="AlphaFoldDB" id="A0AAP0NEU3"/>
<dbReference type="Proteomes" id="UP001415857">
    <property type="component" value="Unassembled WGS sequence"/>
</dbReference>
<comment type="caution">
    <text evidence="1">The sequence shown here is derived from an EMBL/GenBank/DDBJ whole genome shotgun (WGS) entry which is preliminary data.</text>
</comment>
<accession>A0AAP0NEU3</accession>
<protein>
    <submittedName>
        <fullName evidence="1">Uncharacterized protein</fullName>
    </submittedName>
</protein>
<keyword evidence="2" id="KW-1185">Reference proteome</keyword>
<sequence length="94" mass="10804">MATPLEIINSMHGDFKKMIGILDKAIERQQQRSEGYTNILMMLEEMNHHDEEKLNGENIDFLLEKNAVIDRDDESCVVEEVPKISDDPKLSSTK</sequence>
<proteinExistence type="predicted"/>
<name>A0AAP0NEU3_LIQFO</name>
<evidence type="ECO:0000313" key="1">
    <source>
        <dbReference type="EMBL" id="KAK9270786.1"/>
    </source>
</evidence>
<reference evidence="1 2" key="1">
    <citation type="journal article" date="2024" name="Plant J.">
        <title>Genome sequences and population genomics reveal climatic adaptation and genomic divergence between two closely related sweetgum species.</title>
        <authorList>
            <person name="Xu W.Q."/>
            <person name="Ren C.Q."/>
            <person name="Zhang X.Y."/>
            <person name="Comes H.P."/>
            <person name="Liu X.H."/>
            <person name="Li Y.G."/>
            <person name="Kettle C.J."/>
            <person name="Jalonen R."/>
            <person name="Gaisberger H."/>
            <person name="Ma Y.Z."/>
            <person name="Qiu Y.X."/>
        </authorList>
    </citation>
    <scope>NUCLEOTIDE SEQUENCE [LARGE SCALE GENOMIC DNA]</scope>
    <source>
        <strain evidence="1">Hangzhou</strain>
    </source>
</reference>
<gene>
    <name evidence="1" type="ORF">L1049_026371</name>
</gene>
<organism evidence="1 2">
    <name type="scientific">Liquidambar formosana</name>
    <name type="common">Formosan gum</name>
    <dbReference type="NCBI Taxonomy" id="63359"/>
    <lineage>
        <taxon>Eukaryota</taxon>
        <taxon>Viridiplantae</taxon>
        <taxon>Streptophyta</taxon>
        <taxon>Embryophyta</taxon>
        <taxon>Tracheophyta</taxon>
        <taxon>Spermatophyta</taxon>
        <taxon>Magnoliopsida</taxon>
        <taxon>eudicotyledons</taxon>
        <taxon>Gunneridae</taxon>
        <taxon>Pentapetalae</taxon>
        <taxon>Saxifragales</taxon>
        <taxon>Altingiaceae</taxon>
        <taxon>Liquidambar</taxon>
    </lineage>
</organism>
<evidence type="ECO:0000313" key="2">
    <source>
        <dbReference type="Proteomes" id="UP001415857"/>
    </source>
</evidence>
<dbReference type="EMBL" id="JBBPBK010000014">
    <property type="protein sequence ID" value="KAK9270786.1"/>
    <property type="molecule type" value="Genomic_DNA"/>
</dbReference>